<name>A0A915IX95_ROMCU</name>
<sequence length="247" mass="25900">MAGQSAEFFRVRKCTEKHNGQTGPPCKQLFAARVFCLQKCSDECQGHGDVSSLKKLKCTIFKGKRKSQDPKDIDMGCKCFFSKKKGAKKRCDTERYSWFKIEQFFSKTYGGPVTASAPVTSAVVTTMAASASSSVTTAAGGITTSAGAMTTAGAAATTAAGGAATTAGGGATTAGSVVTTAGGATTDGRLAKISLFFPILALMKLLLPFEKLRDCQAFRDDGLSISCASNEAIKLFDAALHQVWRNV</sequence>
<accession>A0A915IX95</accession>
<evidence type="ECO:0000313" key="2">
    <source>
        <dbReference type="WBParaSite" id="nRc.2.0.1.t18820-RA"/>
    </source>
</evidence>
<organism evidence="1 2">
    <name type="scientific">Romanomermis culicivorax</name>
    <name type="common">Nematode worm</name>
    <dbReference type="NCBI Taxonomy" id="13658"/>
    <lineage>
        <taxon>Eukaryota</taxon>
        <taxon>Metazoa</taxon>
        <taxon>Ecdysozoa</taxon>
        <taxon>Nematoda</taxon>
        <taxon>Enoplea</taxon>
        <taxon>Dorylaimia</taxon>
        <taxon>Mermithida</taxon>
        <taxon>Mermithoidea</taxon>
        <taxon>Mermithidae</taxon>
        <taxon>Romanomermis</taxon>
    </lineage>
</organism>
<evidence type="ECO:0000313" key="1">
    <source>
        <dbReference type="Proteomes" id="UP000887565"/>
    </source>
</evidence>
<dbReference type="WBParaSite" id="nRc.2.0.1.t18820-RA">
    <property type="protein sequence ID" value="nRc.2.0.1.t18820-RA"/>
    <property type="gene ID" value="nRc.2.0.1.g18820"/>
</dbReference>
<keyword evidence="1" id="KW-1185">Reference proteome</keyword>
<protein>
    <submittedName>
        <fullName evidence="2">Uncharacterized protein</fullName>
    </submittedName>
</protein>
<dbReference type="AlphaFoldDB" id="A0A915IX95"/>
<proteinExistence type="predicted"/>
<reference evidence="2" key="1">
    <citation type="submission" date="2022-11" db="UniProtKB">
        <authorList>
            <consortium name="WormBaseParasite"/>
        </authorList>
    </citation>
    <scope>IDENTIFICATION</scope>
</reference>
<dbReference type="Proteomes" id="UP000887565">
    <property type="component" value="Unplaced"/>
</dbReference>